<dbReference type="RefSeq" id="WP_157736955.1">
    <property type="nucleotide sequence ID" value="NZ_CP022521.1"/>
</dbReference>
<keyword evidence="2" id="KW-1185">Reference proteome</keyword>
<gene>
    <name evidence="1" type="ORF">AHOG_20900</name>
</gene>
<evidence type="ECO:0000313" key="2">
    <source>
        <dbReference type="Proteomes" id="UP000204221"/>
    </source>
</evidence>
<dbReference type="KEGG" id="ahg:AHOG_20900"/>
<reference evidence="1 2" key="1">
    <citation type="submission" date="2017-07" db="EMBL/GenBank/DDBJ databases">
        <title>Complete genome sequence of Actinoalloteichus hoggarensis DSM 45943, type strain of Actinoalloteichus hoggarensis.</title>
        <authorList>
            <person name="Ruckert C."/>
            <person name="Nouioui I."/>
            <person name="Willmese J."/>
            <person name="van Wezel G."/>
            <person name="Klenk H.-P."/>
            <person name="Kalinowski J."/>
            <person name="Zotchev S.B."/>
        </authorList>
    </citation>
    <scope>NUCLEOTIDE SEQUENCE [LARGE SCALE GENOMIC DNA]</scope>
    <source>
        <strain evidence="1 2">DSM 45943</strain>
    </source>
</reference>
<protein>
    <submittedName>
        <fullName evidence="1">Uncharacterized protein</fullName>
    </submittedName>
</protein>
<name>A0A221W8X5_9PSEU</name>
<sequence>MTEGIFTDGDFDGIRRELRGPANAALNAIDLLHRVGRFEHLEGELAAGIDAQVRDDGLKALRIFRAFSGPDVDGMGEFRSHLLGVYRDYEDAEIEFREALRISEDWRGVAGIAARRHIDKLQKSYEQGLIGIGHIMSGIVAVQDAIHVAREDLSLLAESFYEAAEEYRETRSQTDVNYAGRIAGNGIGGALTAILMAPKNFTIAGVAASAVGVALTGELSSALGSVSGGDPDKIIDSFFSDADLIRTSLDEVLEPARESMTESIGDLSPVPRVPDAGFGPEFQQADYGVAILSGLIGEPSGSTSTLVASPAEDDSSVAEDYGSGSIRDRLAASPETA</sequence>
<dbReference type="EMBL" id="CP022521">
    <property type="protein sequence ID" value="ASO21797.1"/>
    <property type="molecule type" value="Genomic_DNA"/>
</dbReference>
<evidence type="ECO:0000313" key="1">
    <source>
        <dbReference type="EMBL" id="ASO21797.1"/>
    </source>
</evidence>
<dbReference type="AlphaFoldDB" id="A0A221W8X5"/>
<accession>A0A221W8X5</accession>
<organism evidence="1 2">
    <name type="scientific">Actinoalloteichus hoggarensis</name>
    <dbReference type="NCBI Taxonomy" id="1470176"/>
    <lineage>
        <taxon>Bacteria</taxon>
        <taxon>Bacillati</taxon>
        <taxon>Actinomycetota</taxon>
        <taxon>Actinomycetes</taxon>
        <taxon>Pseudonocardiales</taxon>
        <taxon>Pseudonocardiaceae</taxon>
        <taxon>Actinoalloteichus</taxon>
    </lineage>
</organism>
<proteinExistence type="predicted"/>
<dbReference type="Proteomes" id="UP000204221">
    <property type="component" value="Chromosome"/>
</dbReference>